<protein>
    <submittedName>
        <fullName evidence="1">Uncharacterized protein</fullName>
    </submittedName>
</protein>
<dbReference type="Proteomes" id="UP001060085">
    <property type="component" value="Linkage Group LG06"/>
</dbReference>
<evidence type="ECO:0000313" key="1">
    <source>
        <dbReference type="EMBL" id="KAI5659383.1"/>
    </source>
</evidence>
<evidence type="ECO:0000313" key="2">
    <source>
        <dbReference type="Proteomes" id="UP001060085"/>
    </source>
</evidence>
<gene>
    <name evidence="1" type="ORF">M9H77_28176</name>
</gene>
<organism evidence="1 2">
    <name type="scientific">Catharanthus roseus</name>
    <name type="common">Madagascar periwinkle</name>
    <name type="synonym">Vinca rosea</name>
    <dbReference type="NCBI Taxonomy" id="4058"/>
    <lineage>
        <taxon>Eukaryota</taxon>
        <taxon>Viridiplantae</taxon>
        <taxon>Streptophyta</taxon>
        <taxon>Embryophyta</taxon>
        <taxon>Tracheophyta</taxon>
        <taxon>Spermatophyta</taxon>
        <taxon>Magnoliopsida</taxon>
        <taxon>eudicotyledons</taxon>
        <taxon>Gunneridae</taxon>
        <taxon>Pentapetalae</taxon>
        <taxon>asterids</taxon>
        <taxon>lamiids</taxon>
        <taxon>Gentianales</taxon>
        <taxon>Apocynaceae</taxon>
        <taxon>Rauvolfioideae</taxon>
        <taxon>Vinceae</taxon>
        <taxon>Catharanthinae</taxon>
        <taxon>Catharanthus</taxon>
    </lineage>
</organism>
<name>A0ACC0AEM3_CATRO</name>
<sequence length="357" mass="41171">MTIFHGSKPFRICFSFAAYAKNLIEYLKFSNIPIEEGLTDVEFSSIESNLNFSFPPDLRSILQEGLPIGPGFPNWRLSSFQQLEILTNLPILGLSKEVSRNNFWLDSWGEKPIQNDESVAKAKRFFKTAPLLIPLFRNFYIPSAPCLAGNPVFYVNGGEIKILSFDIAGFFQQVEFRRNDDVSKRPSLSNLLNAPPWAATEPRRIDFWTELVERGEKLAAREGTRWWWSGDLRGCLEEVFGILKTGGWKEDDVREMMMMDGYDEVDQEDRDFDDDDKKNMILGREFVTWHIRLLSRRLLRAGWSSEDVMDSLGFTVDYQFDHPSDADSCFDFQHLSTCDDRKPPSCTEQMNPHSIIV</sequence>
<dbReference type="EMBL" id="CM044706">
    <property type="protein sequence ID" value="KAI5659383.1"/>
    <property type="molecule type" value="Genomic_DNA"/>
</dbReference>
<accession>A0ACC0AEM3</accession>
<proteinExistence type="predicted"/>
<comment type="caution">
    <text evidence="1">The sequence shown here is derived from an EMBL/GenBank/DDBJ whole genome shotgun (WGS) entry which is preliminary data.</text>
</comment>
<reference evidence="2" key="1">
    <citation type="journal article" date="2023" name="Nat. Plants">
        <title>Single-cell RNA sequencing provides a high-resolution roadmap for understanding the multicellular compartmentation of specialized metabolism.</title>
        <authorList>
            <person name="Sun S."/>
            <person name="Shen X."/>
            <person name="Li Y."/>
            <person name="Li Y."/>
            <person name="Wang S."/>
            <person name="Li R."/>
            <person name="Zhang H."/>
            <person name="Shen G."/>
            <person name="Guo B."/>
            <person name="Wei J."/>
            <person name="Xu J."/>
            <person name="St-Pierre B."/>
            <person name="Chen S."/>
            <person name="Sun C."/>
        </authorList>
    </citation>
    <scope>NUCLEOTIDE SEQUENCE [LARGE SCALE GENOMIC DNA]</scope>
</reference>
<keyword evidence="2" id="KW-1185">Reference proteome</keyword>